<gene>
    <name evidence="3" type="ORF">OFUS_LOCUS6220</name>
</gene>
<dbReference type="PANTHER" id="PTHR11092:SF0">
    <property type="entry name" value="EPIMERASE FAMILY PROTEIN SDR39U1"/>
    <property type="match status" value="1"/>
</dbReference>
<organism evidence="3 4">
    <name type="scientific">Owenia fusiformis</name>
    <name type="common">Polychaete worm</name>
    <dbReference type="NCBI Taxonomy" id="6347"/>
    <lineage>
        <taxon>Eukaryota</taxon>
        <taxon>Metazoa</taxon>
        <taxon>Spiralia</taxon>
        <taxon>Lophotrochozoa</taxon>
        <taxon>Annelida</taxon>
        <taxon>Polychaeta</taxon>
        <taxon>Sedentaria</taxon>
        <taxon>Canalipalpata</taxon>
        <taxon>Sabellida</taxon>
        <taxon>Oweniida</taxon>
        <taxon>Oweniidae</taxon>
        <taxon>Owenia</taxon>
    </lineage>
</organism>
<keyword evidence="4" id="KW-1185">Reference proteome</keyword>
<dbReference type="Proteomes" id="UP000749559">
    <property type="component" value="Unassembled WGS sequence"/>
</dbReference>
<dbReference type="EMBL" id="CAIIXF020000003">
    <property type="protein sequence ID" value="CAH1779409.1"/>
    <property type="molecule type" value="Genomic_DNA"/>
</dbReference>
<reference evidence="3" key="1">
    <citation type="submission" date="2022-03" db="EMBL/GenBank/DDBJ databases">
        <authorList>
            <person name="Martin C."/>
        </authorList>
    </citation>
    <scope>NUCLEOTIDE SEQUENCE</scope>
</reference>
<evidence type="ECO:0000259" key="1">
    <source>
        <dbReference type="Pfam" id="PF01370"/>
    </source>
</evidence>
<protein>
    <submittedName>
        <fullName evidence="3">Uncharacterized protein</fullName>
    </submittedName>
</protein>
<dbReference type="PANTHER" id="PTHR11092">
    <property type="entry name" value="SUGAR NUCLEOTIDE EPIMERASE RELATED"/>
    <property type="match status" value="1"/>
</dbReference>
<evidence type="ECO:0000259" key="2">
    <source>
        <dbReference type="Pfam" id="PF08338"/>
    </source>
</evidence>
<proteinExistence type="predicted"/>
<sequence>MLRSKGYDVTTISRSSGQQQISWYDLEKDGLPDDCGAVVSMAGENILNPLRRWNEDYKKDVRDSRIKTTKALAQAIIDAKTKPDVFVSLSGVGYYKPDPQTEYTEDSPGGDFDFLSRLGTDWEKEAQLPDDVPVRQVIIRSGVVLGRDGGAIQQMFLPFYAGVGGRIGCGTQWFPWIHVHDMAGIITHAIENKNVTGVLNGVAPSTNTNNEFTQAFASALWRPAFFPLPGFVVDTIFGRERGKILLEGQKVIPKRTLESGYEYIYPDLDSACAEFAKLIYKKDEFKENYNRQRDESMQKIKDKYSK</sequence>
<feature type="domain" description="DUF1731" evidence="2">
    <location>
        <begin position="228"/>
        <end position="274"/>
    </location>
</feature>
<dbReference type="Pfam" id="PF08338">
    <property type="entry name" value="DUF1731"/>
    <property type="match status" value="1"/>
</dbReference>
<dbReference type="OrthoDB" id="276721at2759"/>
<dbReference type="InterPro" id="IPR010099">
    <property type="entry name" value="SDR39U1"/>
</dbReference>
<dbReference type="InterPro" id="IPR001509">
    <property type="entry name" value="Epimerase_deHydtase"/>
</dbReference>
<accession>A0A8J1XTI1</accession>
<dbReference type="SUPFAM" id="SSF51735">
    <property type="entry name" value="NAD(P)-binding Rossmann-fold domains"/>
    <property type="match status" value="1"/>
</dbReference>
<dbReference type="Pfam" id="PF01370">
    <property type="entry name" value="Epimerase"/>
    <property type="match status" value="1"/>
</dbReference>
<dbReference type="InterPro" id="IPR036291">
    <property type="entry name" value="NAD(P)-bd_dom_sf"/>
</dbReference>
<dbReference type="Gene3D" id="3.40.50.720">
    <property type="entry name" value="NAD(P)-binding Rossmann-like Domain"/>
    <property type="match status" value="1"/>
</dbReference>
<feature type="domain" description="NAD-dependent epimerase/dehydratase" evidence="1">
    <location>
        <begin position="2"/>
        <end position="194"/>
    </location>
</feature>
<dbReference type="NCBIfam" id="TIGR01777">
    <property type="entry name" value="yfcH"/>
    <property type="match status" value="1"/>
</dbReference>
<dbReference type="AlphaFoldDB" id="A0A8J1XTI1"/>
<evidence type="ECO:0000313" key="3">
    <source>
        <dbReference type="EMBL" id="CAH1779409.1"/>
    </source>
</evidence>
<dbReference type="CDD" id="cd05242">
    <property type="entry name" value="SDR_a8"/>
    <property type="match status" value="1"/>
</dbReference>
<comment type="caution">
    <text evidence="3">The sequence shown here is derived from an EMBL/GenBank/DDBJ whole genome shotgun (WGS) entry which is preliminary data.</text>
</comment>
<evidence type="ECO:0000313" key="4">
    <source>
        <dbReference type="Proteomes" id="UP000749559"/>
    </source>
</evidence>
<name>A0A8J1XTI1_OWEFU</name>
<dbReference type="InterPro" id="IPR013549">
    <property type="entry name" value="DUF1731"/>
</dbReference>